<proteinExistence type="predicted"/>
<dbReference type="Gene3D" id="3.40.50.150">
    <property type="entry name" value="Vaccinia Virus protein VP39"/>
    <property type="match status" value="1"/>
</dbReference>
<dbReference type="RefSeq" id="WP_101073929.1">
    <property type="nucleotide sequence ID" value="NZ_PISP01000004.1"/>
</dbReference>
<dbReference type="NCBIfam" id="NF004851">
    <property type="entry name" value="PRK06202.1"/>
    <property type="match status" value="1"/>
</dbReference>
<dbReference type="CDD" id="cd02440">
    <property type="entry name" value="AdoMet_MTases"/>
    <property type="match status" value="1"/>
</dbReference>
<name>A0A2N0VFA6_9BACT</name>
<dbReference type="EMBL" id="PISP01000004">
    <property type="protein sequence ID" value="PKD42876.1"/>
    <property type="molecule type" value="Genomic_DNA"/>
</dbReference>
<dbReference type="Proteomes" id="UP000233398">
    <property type="component" value="Unassembled WGS sequence"/>
</dbReference>
<evidence type="ECO:0000259" key="1">
    <source>
        <dbReference type="Pfam" id="PF13649"/>
    </source>
</evidence>
<dbReference type="AlphaFoldDB" id="A0A2N0VFA6"/>
<dbReference type="InterPro" id="IPR029063">
    <property type="entry name" value="SAM-dependent_MTases_sf"/>
</dbReference>
<keyword evidence="3" id="KW-1185">Reference proteome</keyword>
<dbReference type="OrthoDB" id="9800454at2"/>
<reference evidence="2 3" key="1">
    <citation type="submission" date="2017-11" db="EMBL/GenBank/DDBJ databases">
        <title>Rhodohalobacter 15182 sp. nov., isolated from a salt lake.</title>
        <authorList>
            <person name="Han S."/>
        </authorList>
    </citation>
    <scope>NUCLEOTIDE SEQUENCE [LARGE SCALE GENOMIC DNA]</scope>
    <source>
        <strain evidence="2 3">15182</strain>
    </source>
</reference>
<evidence type="ECO:0000313" key="3">
    <source>
        <dbReference type="Proteomes" id="UP000233398"/>
    </source>
</evidence>
<dbReference type="Pfam" id="PF13649">
    <property type="entry name" value="Methyltransf_25"/>
    <property type="match status" value="1"/>
</dbReference>
<accession>A0A2N0VFA6</accession>
<dbReference type="SUPFAM" id="SSF53335">
    <property type="entry name" value="S-adenosyl-L-methionine-dependent methyltransferases"/>
    <property type="match status" value="1"/>
</dbReference>
<evidence type="ECO:0000313" key="2">
    <source>
        <dbReference type="EMBL" id="PKD42876.1"/>
    </source>
</evidence>
<comment type="caution">
    <text evidence="2">The sequence shown here is derived from an EMBL/GenBank/DDBJ whole genome shotgun (WGS) entry which is preliminary data.</text>
</comment>
<sequence>MPIFLKHRNEQLTEWMDHPDCDKQLLFNTYRQFGPLNRLLSGWKDIFYSFLKPVIQDIDGTTTVLDIGCGGGDVIWFLNQLCKEENLDVQFTGIDPDSRAHEYSKKMDWDDNIQLLSARTDTLIQNGESYDIVISNHLMHHLSIDELVNISRDAEKLSHRLVIFNDIERSDIGYGLFSISAPLIFRNSFISRDGKLSIRRSFRKSELQSILPEPWKVERKFPFRLLAMVQTSTE</sequence>
<protein>
    <recommendedName>
        <fullName evidence="1">Methyltransferase domain-containing protein</fullName>
    </recommendedName>
</protein>
<gene>
    <name evidence="2" type="ORF">CWD77_12530</name>
</gene>
<feature type="domain" description="Methyltransferase" evidence="1">
    <location>
        <begin position="64"/>
        <end position="152"/>
    </location>
</feature>
<organism evidence="2 3">
    <name type="scientific">Rhodohalobacter barkolensis</name>
    <dbReference type="NCBI Taxonomy" id="2053187"/>
    <lineage>
        <taxon>Bacteria</taxon>
        <taxon>Pseudomonadati</taxon>
        <taxon>Balneolota</taxon>
        <taxon>Balneolia</taxon>
        <taxon>Balneolales</taxon>
        <taxon>Balneolaceae</taxon>
        <taxon>Rhodohalobacter</taxon>
    </lineage>
</organism>
<dbReference type="InterPro" id="IPR041698">
    <property type="entry name" value="Methyltransf_25"/>
</dbReference>